<dbReference type="AlphaFoldDB" id="A0A177FHK1"/>
<protein>
    <submittedName>
        <fullName evidence="3">Uncharacterized protein</fullName>
    </submittedName>
</protein>
<dbReference type="OrthoDB" id="4161351at2759"/>
<proteinExistence type="predicted"/>
<keyword evidence="1" id="KW-0175">Coiled coil</keyword>
<gene>
    <name evidence="3" type="ORF">AYO21_01955</name>
</gene>
<sequence>MDVFTRLASGIYIRQHHQGDQDHRPQAQRTRPRQTRQALPVHDLQDGTLHRKIADTNDYVAEAKSEYDSLRKQRRLLRERLEQLDAKMGKQEDRIVQLKDCRSMLLDEQKAREKHRRGKKGDKGKEDRRRGGW</sequence>
<feature type="compositionally biased region" description="Basic and acidic residues" evidence="2">
    <location>
        <begin position="121"/>
        <end position="133"/>
    </location>
</feature>
<comment type="caution">
    <text evidence="3">The sequence shown here is derived from an EMBL/GenBank/DDBJ whole genome shotgun (WGS) entry which is preliminary data.</text>
</comment>
<accession>A0A177FHK1</accession>
<dbReference type="GeneID" id="34597132"/>
<feature type="coiled-coil region" evidence="1">
    <location>
        <begin position="53"/>
        <end position="101"/>
    </location>
</feature>
<evidence type="ECO:0000256" key="1">
    <source>
        <dbReference type="SAM" id="Coils"/>
    </source>
</evidence>
<evidence type="ECO:0000313" key="4">
    <source>
        <dbReference type="Proteomes" id="UP000077002"/>
    </source>
</evidence>
<dbReference type="Proteomes" id="UP000077002">
    <property type="component" value="Unassembled WGS sequence"/>
</dbReference>
<name>A0A177FHK1_9EURO</name>
<dbReference type="RefSeq" id="XP_022515680.1">
    <property type="nucleotide sequence ID" value="XM_022651936.1"/>
</dbReference>
<keyword evidence="4" id="KW-1185">Reference proteome</keyword>
<evidence type="ECO:0000313" key="3">
    <source>
        <dbReference type="EMBL" id="OAG43728.1"/>
    </source>
</evidence>
<reference evidence="3 4" key="1">
    <citation type="submission" date="2016-03" db="EMBL/GenBank/DDBJ databases">
        <title>Draft genome sequence of the Fonsecaea monophora CBS 269.37.</title>
        <authorList>
            <person name="Bombassaro A."/>
            <person name="Vinicius W.A."/>
            <person name="De Hoog S."/>
            <person name="Sun J."/>
            <person name="Souza E.M."/>
            <person name="Raittz R.T."/>
            <person name="Costa F."/>
            <person name="Leao A.C."/>
            <person name="Tadra-Sfeir M.Z."/>
            <person name="Baura V."/>
            <person name="Balsanelli E."/>
            <person name="Pedrosa F.O."/>
            <person name="Moreno L.F."/>
            <person name="Steffens M.B."/>
            <person name="Xi L."/>
            <person name="Bocca A.L."/>
            <person name="Felipe M.S."/>
            <person name="Teixeira M."/>
            <person name="Telles Filho F.Q."/>
            <person name="Azevedo C.M."/>
            <person name="Gomes R."/>
            <person name="Vicente V.A."/>
        </authorList>
    </citation>
    <scope>NUCLEOTIDE SEQUENCE [LARGE SCALE GENOMIC DNA]</scope>
    <source>
        <strain evidence="3 4">CBS 269.37</strain>
    </source>
</reference>
<evidence type="ECO:0000256" key="2">
    <source>
        <dbReference type="SAM" id="MobiDB-lite"/>
    </source>
</evidence>
<dbReference type="EMBL" id="LVKK01000008">
    <property type="protein sequence ID" value="OAG43728.1"/>
    <property type="molecule type" value="Genomic_DNA"/>
</dbReference>
<feature type="region of interest" description="Disordered" evidence="2">
    <location>
        <begin position="15"/>
        <end position="38"/>
    </location>
</feature>
<organism evidence="3 4">
    <name type="scientific">Fonsecaea monophora</name>
    <dbReference type="NCBI Taxonomy" id="254056"/>
    <lineage>
        <taxon>Eukaryota</taxon>
        <taxon>Fungi</taxon>
        <taxon>Dikarya</taxon>
        <taxon>Ascomycota</taxon>
        <taxon>Pezizomycotina</taxon>
        <taxon>Eurotiomycetes</taxon>
        <taxon>Chaetothyriomycetidae</taxon>
        <taxon>Chaetothyriales</taxon>
        <taxon>Herpotrichiellaceae</taxon>
        <taxon>Fonsecaea</taxon>
    </lineage>
</organism>
<feature type="region of interest" description="Disordered" evidence="2">
    <location>
        <begin position="106"/>
        <end position="133"/>
    </location>
</feature>